<evidence type="ECO:0000259" key="4">
    <source>
        <dbReference type="PROSITE" id="PS50075"/>
    </source>
</evidence>
<dbReference type="NCBIfam" id="TIGR01733">
    <property type="entry name" value="AA-adenyl-dom"/>
    <property type="match status" value="3"/>
</dbReference>
<dbReference type="InterPro" id="IPR020802">
    <property type="entry name" value="TesA-like"/>
</dbReference>
<dbReference type="CDD" id="cd05930">
    <property type="entry name" value="A_NRPS"/>
    <property type="match status" value="1"/>
</dbReference>
<dbReference type="SMART" id="SM00823">
    <property type="entry name" value="PKS_PP"/>
    <property type="match status" value="3"/>
</dbReference>
<dbReference type="Pfam" id="PF00668">
    <property type="entry name" value="Condensation"/>
    <property type="match status" value="2"/>
</dbReference>
<reference evidence="5 6" key="1">
    <citation type="submission" date="2020-04" db="EMBL/GenBank/DDBJ databases">
        <title>MicrobeNet Type strains.</title>
        <authorList>
            <person name="Nicholson A.C."/>
        </authorList>
    </citation>
    <scope>NUCLEOTIDE SEQUENCE [LARGE SCALE GENOMIC DNA]</scope>
    <source>
        <strain evidence="5 6">JCM 12354</strain>
    </source>
</reference>
<dbReference type="PROSITE" id="PS00455">
    <property type="entry name" value="AMP_BINDING"/>
    <property type="match status" value="2"/>
</dbReference>
<dbReference type="Gene3D" id="3.40.50.12780">
    <property type="entry name" value="N-terminal domain of ligase-like"/>
    <property type="match status" value="1"/>
</dbReference>
<dbReference type="EMBL" id="JAAXOP010000012">
    <property type="protein sequence ID" value="NKY52500.1"/>
    <property type="molecule type" value="Genomic_DNA"/>
</dbReference>
<dbReference type="InterPro" id="IPR001031">
    <property type="entry name" value="Thioesterase"/>
</dbReference>
<dbReference type="GO" id="GO:0008610">
    <property type="term" value="P:lipid biosynthetic process"/>
    <property type="evidence" value="ECO:0007669"/>
    <property type="project" value="UniProtKB-ARBA"/>
</dbReference>
<dbReference type="Pfam" id="PF00501">
    <property type="entry name" value="AMP-binding"/>
    <property type="match status" value="3"/>
</dbReference>
<dbReference type="GO" id="GO:0005829">
    <property type="term" value="C:cytosol"/>
    <property type="evidence" value="ECO:0007669"/>
    <property type="project" value="TreeGrafter"/>
</dbReference>
<dbReference type="InterPro" id="IPR000873">
    <property type="entry name" value="AMP-dep_synth/lig_dom"/>
</dbReference>
<dbReference type="GO" id="GO:0009366">
    <property type="term" value="C:enterobactin synthetase complex"/>
    <property type="evidence" value="ECO:0007669"/>
    <property type="project" value="TreeGrafter"/>
</dbReference>
<dbReference type="InterPro" id="IPR020806">
    <property type="entry name" value="PKS_PP-bd"/>
</dbReference>
<dbReference type="SMART" id="SM00824">
    <property type="entry name" value="PKS_TE"/>
    <property type="match status" value="1"/>
</dbReference>
<dbReference type="PANTHER" id="PTHR45527">
    <property type="entry name" value="NONRIBOSOMAL PEPTIDE SYNTHETASE"/>
    <property type="match status" value="1"/>
</dbReference>
<dbReference type="FunFam" id="3.30.300.30:FF:000010">
    <property type="entry name" value="Enterobactin synthetase component F"/>
    <property type="match status" value="2"/>
</dbReference>
<dbReference type="PROSITE" id="PS00012">
    <property type="entry name" value="PHOSPHOPANTETHEINE"/>
    <property type="match status" value="2"/>
</dbReference>
<gene>
    <name evidence="5" type="ORF">HGA08_20040</name>
</gene>
<dbReference type="Pfam" id="PF00550">
    <property type="entry name" value="PP-binding"/>
    <property type="match status" value="3"/>
</dbReference>
<keyword evidence="6" id="KW-1185">Reference proteome</keyword>
<dbReference type="SUPFAM" id="SSF47336">
    <property type="entry name" value="ACP-like"/>
    <property type="match status" value="3"/>
</dbReference>
<dbReference type="InterPro" id="IPR010071">
    <property type="entry name" value="AA_adenyl_dom"/>
</dbReference>
<evidence type="ECO:0000313" key="5">
    <source>
        <dbReference type="EMBL" id="NKY52500.1"/>
    </source>
</evidence>
<dbReference type="Proteomes" id="UP000565711">
    <property type="component" value="Unassembled WGS sequence"/>
</dbReference>
<dbReference type="FunFam" id="3.40.50.12780:FF:000012">
    <property type="entry name" value="Non-ribosomal peptide synthetase"/>
    <property type="match status" value="3"/>
</dbReference>
<dbReference type="InterPro" id="IPR036736">
    <property type="entry name" value="ACP-like_sf"/>
</dbReference>
<dbReference type="SUPFAM" id="SSF56801">
    <property type="entry name" value="Acetyl-CoA synthetase-like"/>
    <property type="match status" value="3"/>
</dbReference>
<dbReference type="GO" id="GO:0009239">
    <property type="term" value="P:enterobactin biosynthetic process"/>
    <property type="evidence" value="ECO:0007669"/>
    <property type="project" value="TreeGrafter"/>
</dbReference>
<evidence type="ECO:0000256" key="3">
    <source>
        <dbReference type="ARBA" id="ARBA00022553"/>
    </source>
</evidence>
<dbReference type="Gene3D" id="3.30.559.30">
    <property type="entry name" value="Nonribosomal peptide synthetase, condensation domain"/>
    <property type="match status" value="2"/>
</dbReference>
<dbReference type="SUPFAM" id="SSF52777">
    <property type="entry name" value="CoA-dependent acyltransferases"/>
    <property type="match status" value="4"/>
</dbReference>
<name>A0A846Y3H4_9NOCA</name>
<dbReference type="GO" id="GO:0047527">
    <property type="term" value="F:2,3-dihydroxybenzoate-serine ligase activity"/>
    <property type="evidence" value="ECO:0007669"/>
    <property type="project" value="TreeGrafter"/>
</dbReference>
<dbReference type="InterPro" id="IPR029058">
    <property type="entry name" value="AB_hydrolase_fold"/>
</dbReference>
<dbReference type="Gene3D" id="1.10.1200.10">
    <property type="entry name" value="ACP-like"/>
    <property type="match status" value="2"/>
</dbReference>
<dbReference type="Pfam" id="PF13193">
    <property type="entry name" value="AMP-binding_C"/>
    <property type="match status" value="3"/>
</dbReference>
<dbReference type="FunFam" id="3.40.50.980:FF:000001">
    <property type="entry name" value="Non-ribosomal peptide synthetase"/>
    <property type="match status" value="1"/>
</dbReference>
<dbReference type="Pfam" id="PF00975">
    <property type="entry name" value="Thioesterase"/>
    <property type="match status" value="1"/>
</dbReference>
<dbReference type="Gene3D" id="2.30.38.10">
    <property type="entry name" value="Luciferase, Domain 3"/>
    <property type="match status" value="2"/>
</dbReference>
<evidence type="ECO:0000256" key="2">
    <source>
        <dbReference type="ARBA" id="ARBA00022450"/>
    </source>
</evidence>
<dbReference type="UniPathway" id="UPA00011"/>
<dbReference type="CDD" id="cd17646">
    <property type="entry name" value="A_NRPS_AB3403-like"/>
    <property type="match status" value="1"/>
</dbReference>
<feature type="domain" description="Carrier" evidence="4">
    <location>
        <begin position="1554"/>
        <end position="1629"/>
    </location>
</feature>
<comment type="cofactor">
    <cofactor evidence="1">
        <name>pantetheine 4'-phosphate</name>
        <dbReference type="ChEBI" id="CHEBI:47942"/>
    </cofactor>
</comment>
<evidence type="ECO:0000256" key="1">
    <source>
        <dbReference type="ARBA" id="ARBA00001957"/>
    </source>
</evidence>
<accession>A0A846Y3H4</accession>
<dbReference type="Gene3D" id="3.30.300.30">
    <property type="match status" value="3"/>
</dbReference>
<dbReference type="GO" id="GO:0043041">
    <property type="term" value="P:amino acid activation for nonribosomal peptide biosynthetic process"/>
    <property type="evidence" value="ECO:0007669"/>
    <property type="project" value="TreeGrafter"/>
</dbReference>
<dbReference type="Gene3D" id="3.40.50.1820">
    <property type="entry name" value="alpha/beta hydrolase"/>
    <property type="match status" value="1"/>
</dbReference>
<dbReference type="InterPro" id="IPR042099">
    <property type="entry name" value="ANL_N_sf"/>
</dbReference>
<protein>
    <submittedName>
        <fullName evidence="5">Non-ribosomal peptide synthetase</fullName>
    </submittedName>
</protein>
<comment type="caution">
    <text evidence="5">The sequence shown here is derived from an EMBL/GenBank/DDBJ whole genome shotgun (WGS) entry which is preliminary data.</text>
</comment>
<dbReference type="SUPFAM" id="SSF53474">
    <property type="entry name" value="alpha/beta-Hydrolases"/>
    <property type="match status" value="1"/>
</dbReference>
<dbReference type="PROSITE" id="PS50075">
    <property type="entry name" value="CARRIER"/>
    <property type="match status" value="3"/>
</dbReference>
<keyword evidence="3" id="KW-0597">Phosphoprotein</keyword>
<proteinExistence type="predicted"/>
<dbReference type="GO" id="GO:0031177">
    <property type="term" value="F:phosphopantetheine binding"/>
    <property type="evidence" value="ECO:0007669"/>
    <property type="project" value="InterPro"/>
</dbReference>
<keyword evidence="2" id="KW-0596">Phosphopantetheine</keyword>
<sequence length="2953" mass="316742">MPTLLSAAAAQNPDGVAVVDGAVSMTYRELDRWSSRVARLLIDRGIGPEDMVAVGIPRSRWSVAAAWAVTKTGAAFVPVDPRYPSDRIAYLLSDSRAVLGLTVTGSAESMAGEPDWLTVDTDQFEADLSHWSAEPVNFADRVRRLHGAHPAYVMYTSGSTGRPKGVVVTHAGLANYCVEQRDQFAVTDRSRTLHIASPSFDVSVGEFLLAFGAAATMVIAPADVFGGAELAELLRRERVTHVTMTPAALTTVDPTGLDELRVIGVIGEACPPELVTRWATEIPGGRREFYNTYGPTEATIVTHVGDPLAPGAPVTIGRPVRGMTSRILDDRLAQTAPGQDGELYLAGPGLARGYLRRPDLSADRFVADPYGPPGSRMYRTGDLARTTADGLWEYLGRNDFQVKIRGFRIELGEIDSALVAHPEIHFAVTIGRRMPSGETLLVGYVVPEPGAAPDPEQLREFAARTLPVHMVPPVIMLLEQLPLTPVGKLDRTALPEPPLEVQEYRAPETGTEQVVATAIAGLLGLERVGLDDDFFALGGNSLLAVRAAAWIGGELGVRVPPRTFFTADTVAELADAMSRLTVAERPRLIARSRPDPMPVSAAQQRLWLTNQFDTASAAYNIPFALRLTGAVDVQALRAAVADVIERHEPLRTLYSDHDGEPVQVVLPVPDAMPELVVETVAAEQIPERLTAIAAAGFDLRSDLPVRASLFQPADNEYVLALVMHHIACDGTSFAPLARDVVAAYQARTTGAAPEWRPLTVTYADYVLWEREVLGPETDEDSLAATQARYWQQQLAAVPDGLELPLDRPRPPVWSGRGATVDFELNAEVTAGLRRVADEHDASLFMVVHAALAVLLARLSGSADIAIGTQISGRGAAELDDVVGMFGNTLVLRTDVDGAQPFGAFLDGVRETDLAAMEHAELNIDRVVDLVRRGSNRAPLFQVLLMLQNFEQPRIDLPQVSIEQLQLDVAVAKLDLSVTLTEQPDGQVAGVIDYATDLFDHATVAAMARRFVAIASEIGRDETVAVGDIALLTADEHALLAALAGPQPTSGTVLDGFLAQVSRTPHAPAVVFGEQHWSYGEFAGWVNRLARHLLSLGVGPEVRVAVAMRRSPDMLAAIYAVLVAGGAYVPLDPDHPAQRTDYILDVVRPAAVLTTGDSTTSGDAVRCDELDLSRYSPEPVTDAERRRPLRPSNAAYTLFTSGSTGRPKGVVVTHRSVVNQLAWMREQYDLGPADTLLHKTPVTFDASVWELLLPLAVGARLVIAPHDGHLDPAYLVDTMHRYRVAMVEFVPSMLALLLDDEATEFPDALRYFSLGGEELPVGLLDRVRQRHPAVVDNTYGPTEATVTSTVFRCAGVVDGRVPIGRPIRNTGAAVLDSRLHPVPPGVPGELYLSGVQLARGYEGASAQTAARFVADPSGRPGARRYRTGDLVRMRRDGTLEFLGRTDFQVKLRGLRIELGEIEAALVRHPAVARAVVTVQRPERTGELLAAYVVPETGATIDTLDLIERARKTLPEYMIPHHIVVLERLPLTPSGKLDRRALPVIEAAIGTPRYRAPVTAAEHTITAVFAELLGVEQVGADDDFFELGGNSLIGMRVVARVNAAQGTGFGVRDLFEAPTAALLGARADCTVPAPVRPQLATITRPQHLPLSFAQRRMWFLNRLAPGSAAYSIPLAVRLSGTMDGAALAAAAVDVLDRHEALRTRYPSGAEGPYQDIVAAARVPLTLEPENVEPEQVPTRIAEIAGAGFDVTAEVPLRTALLRLAPDDHVLVLVVHHINADGYSMGPLARDLALRYAARATGDTPTWAPLPVQYADYTLWQREVLGDEDDPDSLAARQIAYWTEALAGIPDQLELPADRPRPAVASQGGAVHRFVLSPESHRDVKTLAAERHSTTFAVVHAAFAVLLARLSGTEDVVVGTPIAGRGAAELDDLVGMFVNTLVLRAAVAPDASFADLLTAVTGTDLAAFDHADLPFERLVEILDPPRTQAHSPLFQNMLVLQNQQQPRLDLDGLSIELLPADTGVSPFDLSLTLTEQFDAAGDPVGIIGELTYATDLFDHGTMVALAGRYERILAAVGADPHRVVGDIDVRTDGERQATVLRGPDQVRGDQGTVLDLFHARVATDPDAVAVVDHVTGQQLTYAELATRVHRSARGLVARGIGAERLVALGMQRSLDFVVAAYAVLEAGAGYVPLDLDQPAERIRYILETAAPACVLIDTAGEFPVGGVPIVPLAELDSTGPQDNPGGPLTDAERVAPLRSSNTAYVLFTSGSTGRPKGVVVPHAAVHDQIRWLTGEYGIDADDVVLFKTPATFDVSVWELFGPLAVGARMIVAAPDGHRDPQYLAEVISAEQVTMTSFVPSMLTVFAGSVAPAAIASLRSVLVAGEALTADTVAAFRRVGTAELFNLYGPTEFTVHATHARVGTDVAGAVPIGRPVTGTEAWVLDSRLHPVPVGVPGELYLAGAQAARGYLGRADSTAAAFVANPYAANGSRMYRTGDLVRRGADGQLTYLGRTDFQVKLRGVRIELGEVESVLAGHESVQRAVAVVRSDAQAGDRLVAYAVPAVAGAELDVEALRAHLSARLPAAMVPATIMELAAMPLTANGKLDRKALPAPVFEAAVYQEPVTAVQRAVAEVFGEVLGVERVGLGDNFFELGGTSLIAGRVLTLLGERLRIRPRVQWIFAAPTVAGLAEQLIDAAGPDTDGDGLGVLLPLRTEGSASPLLCVHPMIGLSWSYAALTEQVPDRPLYGLQSPVISEPDTPAGTVEELVTRYVAAIRQVQPHGPYQLLGWSRGGVFAHAIATRLQAEGESVPTLVMLDSTRRTDPARFRAFLTDTLREVGIELGADDELAALSDEQFALLLDFVPREMVSLTPDQVRRMYLAAVASIERDYRPGIFDGDLVYVTPELEPEPDGDGPSEWFDYVSGTVTEHHLPSTHSGMLDPGVVDTLGALLREVLR</sequence>
<evidence type="ECO:0000313" key="6">
    <source>
        <dbReference type="Proteomes" id="UP000565711"/>
    </source>
</evidence>
<dbReference type="InterPro" id="IPR006162">
    <property type="entry name" value="Ppantetheine_attach_site"/>
</dbReference>
<dbReference type="InterPro" id="IPR045851">
    <property type="entry name" value="AMP-bd_C_sf"/>
</dbReference>
<organism evidence="5 6">
    <name type="scientific">Nocardia vermiculata</name>
    <dbReference type="NCBI Taxonomy" id="257274"/>
    <lineage>
        <taxon>Bacteria</taxon>
        <taxon>Bacillati</taxon>
        <taxon>Actinomycetota</taxon>
        <taxon>Actinomycetes</taxon>
        <taxon>Mycobacteriales</taxon>
        <taxon>Nocardiaceae</taxon>
        <taxon>Nocardia</taxon>
    </lineage>
</organism>
<dbReference type="InterPro" id="IPR020845">
    <property type="entry name" value="AMP-binding_CS"/>
</dbReference>
<feature type="domain" description="Carrier" evidence="4">
    <location>
        <begin position="506"/>
        <end position="581"/>
    </location>
</feature>
<dbReference type="NCBIfam" id="NF003417">
    <property type="entry name" value="PRK04813.1"/>
    <property type="match status" value="3"/>
</dbReference>
<dbReference type="InterPro" id="IPR025110">
    <property type="entry name" value="AMP-bd_C"/>
</dbReference>
<dbReference type="InterPro" id="IPR023213">
    <property type="entry name" value="CAT-like_dom_sf"/>
</dbReference>
<dbReference type="Gene3D" id="3.40.50.980">
    <property type="match status" value="4"/>
</dbReference>
<dbReference type="InterPro" id="IPR009081">
    <property type="entry name" value="PP-bd_ACP"/>
</dbReference>
<dbReference type="CDD" id="cd19540">
    <property type="entry name" value="LCL_NRPS-like"/>
    <property type="match status" value="2"/>
</dbReference>
<dbReference type="InterPro" id="IPR001242">
    <property type="entry name" value="Condensation_dom"/>
</dbReference>
<dbReference type="RefSeq" id="WP_067878845.1">
    <property type="nucleotide sequence ID" value="NZ_JAAXOP010000012.1"/>
</dbReference>
<dbReference type="Gene3D" id="3.30.559.10">
    <property type="entry name" value="Chloramphenicol acetyltransferase-like domain"/>
    <property type="match status" value="2"/>
</dbReference>
<feature type="domain" description="Carrier" evidence="4">
    <location>
        <begin position="2619"/>
        <end position="2694"/>
    </location>
</feature>
<dbReference type="PANTHER" id="PTHR45527:SF1">
    <property type="entry name" value="FATTY ACID SYNTHASE"/>
    <property type="match status" value="1"/>
</dbReference>